<dbReference type="EMBL" id="JAWQCK010000007">
    <property type="protein sequence ID" value="MDW9212796.1"/>
    <property type="molecule type" value="Genomic_DNA"/>
</dbReference>
<protein>
    <recommendedName>
        <fullName evidence="4">Rad50/SbcC-type AAA domain-containing protein</fullName>
    </recommendedName>
</protein>
<name>A0ABD5I6R1_BACTU</name>
<organism evidence="2 3">
    <name type="scientific">Bacillus thuringiensis serovar toumanoffi</name>
    <dbReference type="NCBI Taxonomy" id="180862"/>
    <lineage>
        <taxon>Bacteria</taxon>
        <taxon>Bacillati</taxon>
        <taxon>Bacillota</taxon>
        <taxon>Bacilli</taxon>
        <taxon>Bacillales</taxon>
        <taxon>Bacillaceae</taxon>
        <taxon>Bacillus</taxon>
        <taxon>Bacillus cereus group</taxon>
    </lineage>
</organism>
<accession>A0ABD5I6R1</accession>
<comment type="caution">
    <text evidence="2">The sequence shown here is derived from an EMBL/GenBank/DDBJ whole genome shotgun (WGS) entry which is preliminary data.</text>
</comment>
<evidence type="ECO:0000313" key="3">
    <source>
        <dbReference type="Proteomes" id="UP001272716"/>
    </source>
</evidence>
<evidence type="ECO:0000256" key="1">
    <source>
        <dbReference type="SAM" id="Coils"/>
    </source>
</evidence>
<dbReference type="RefSeq" id="WP_000913015.1">
    <property type="nucleotide sequence ID" value="NZ_JAWQCK010000007.1"/>
</dbReference>
<gene>
    <name evidence="2" type="ORF">BTTOUR_28975</name>
</gene>
<evidence type="ECO:0000313" key="2">
    <source>
        <dbReference type="EMBL" id="MDW9212796.1"/>
    </source>
</evidence>
<sequence>MLKINNLEIRVLTTENNLVMGLSSTFNDGLNLITSNNKNTSGKSTVISTILYCLGMEEIIGGKGYKVLSTGLTNIIWDENRTEYKVIGSNIYLEITNGKNPITIYRTTNDMNRDSSLITVYYSTLKNISEKETKSEDMYVHSPNSAKNKRGFFTFLESYLDLKLPDVPSYKGANVKLYLQNIFAAMVIEQKRGWGDILVRVPNYSIIEPKKRTIEYILNLDALSIEKNKADIKIKKEKLISEWEKLFIELKSQVFPFNIIGLNSSPILIEEDMINKRMIKLTSSDENKEDIPAEEFINTLKEKLSELSRSMVKKNNDEEEGLKFELEEVDIQLNKLGQFERELIQKREMNKAEINKFQKNYNLLLEDIQNNKDAKKLQSLGSKEKIMSFDSQCPVCNQSIQDSLLVNQQYSKVMSLDDNITHLNDQAKLFSSMIQQRQEQKIHLDKQSKEISGAKSNLMSLKKALLNDIYSLTGAYSETNILKRMKLEGEINSSEEKVNLLQDIIPTFVQLSSKWKKIIEAEQKVPKTRLSDNDKKKLKFLKEKFTKNLTDFNYRSVSDVKEINISETTYMPEISSYDLKYDSSASDNARAIWAFTLALLETSNKFNGNHPGLIIFDEPIQHSIIADDMEALFKKMTQLENEAQIIVGFTREEGKIPEKMMEDIDSGIYNIINLGELAFKKLSIQD</sequence>
<reference evidence="2 3" key="1">
    <citation type="submission" date="2023-10" db="EMBL/GenBank/DDBJ databases">
        <title>Draft Genome Sequence of Bacillus thuringiensis serovar. toumanoffi 4059: Identification of a Novel Cry Protein Candidate.</title>
        <authorList>
            <person name="Murdoch R.W."/>
            <person name="Gemler B."/>
            <person name="Heater B.S."/>
        </authorList>
    </citation>
    <scope>NUCLEOTIDE SEQUENCE [LARGE SCALE GENOMIC DNA]</scope>
    <source>
        <strain evidence="2 3">4059</strain>
    </source>
</reference>
<keyword evidence="1" id="KW-0175">Coiled coil</keyword>
<dbReference type="Proteomes" id="UP001272716">
    <property type="component" value="Unassembled WGS sequence"/>
</dbReference>
<dbReference type="AlphaFoldDB" id="A0ABD5I6R1"/>
<evidence type="ECO:0008006" key="4">
    <source>
        <dbReference type="Google" id="ProtNLM"/>
    </source>
</evidence>
<feature type="coiled-coil region" evidence="1">
    <location>
        <begin position="444"/>
        <end position="504"/>
    </location>
</feature>
<proteinExistence type="predicted"/>